<sequence>MTPAAPSAGDAGGSSGAGRGRRGGDADASGGAAGREGRAAGAADQDESRDAGRVSHGSEPATERDGGIDGQAAAGDAPDTEADGAGPCDPGSEAEVEMRAALAEVAVLFALRDALADAAPRRAALASEVQRYLGADPRPALESLRDRGLVEHIEAADLWRPVKGVA</sequence>
<comment type="caution">
    <text evidence="2">The sequence shown here is derived from an EMBL/GenBank/DDBJ whole genome shotgun (WGS) entry which is preliminary data.</text>
</comment>
<evidence type="ECO:0000313" key="3">
    <source>
        <dbReference type="Proteomes" id="UP000738126"/>
    </source>
</evidence>
<accession>A0ABS1E3A5</accession>
<reference evidence="2 3" key="1">
    <citation type="journal article" date="2020" name="Microorganisms">
        <title>Osmotic Adaptation and Compatible Solute Biosynthesis of Phototrophic Bacteria as Revealed from Genome Analyses.</title>
        <authorList>
            <person name="Imhoff J.F."/>
            <person name="Rahn T."/>
            <person name="Kunzel S."/>
            <person name="Keller A."/>
            <person name="Neulinger S.C."/>
        </authorList>
    </citation>
    <scope>NUCLEOTIDE SEQUENCE [LARGE SCALE GENOMIC DNA]</scope>
    <source>
        <strain evidence="2 3">DSM 15116</strain>
    </source>
</reference>
<keyword evidence="3" id="KW-1185">Reference proteome</keyword>
<dbReference type="Proteomes" id="UP000738126">
    <property type="component" value="Unassembled WGS sequence"/>
</dbReference>
<feature type="region of interest" description="Disordered" evidence="1">
    <location>
        <begin position="1"/>
        <end position="95"/>
    </location>
</feature>
<evidence type="ECO:0000256" key="1">
    <source>
        <dbReference type="SAM" id="MobiDB-lite"/>
    </source>
</evidence>
<name>A0ABS1E3A5_9GAMM</name>
<evidence type="ECO:0000313" key="2">
    <source>
        <dbReference type="EMBL" id="MBK1725702.1"/>
    </source>
</evidence>
<dbReference type="EMBL" id="NRSH01000007">
    <property type="protein sequence ID" value="MBK1725702.1"/>
    <property type="molecule type" value="Genomic_DNA"/>
</dbReference>
<protein>
    <submittedName>
        <fullName evidence="2">Uncharacterized protein</fullName>
    </submittedName>
</protein>
<proteinExistence type="predicted"/>
<gene>
    <name evidence="2" type="ORF">CKO13_01430</name>
</gene>
<organism evidence="2 3">
    <name type="scientific">Halorhodospira neutriphila</name>
    <dbReference type="NCBI Taxonomy" id="168379"/>
    <lineage>
        <taxon>Bacteria</taxon>
        <taxon>Pseudomonadati</taxon>
        <taxon>Pseudomonadota</taxon>
        <taxon>Gammaproteobacteria</taxon>
        <taxon>Chromatiales</taxon>
        <taxon>Ectothiorhodospiraceae</taxon>
        <taxon>Halorhodospira</taxon>
    </lineage>
</organism>